<name>A0A2V1DJH6_9PLEO</name>
<reference evidence="2 3" key="1">
    <citation type="journal article" date="2018" name="Sci. Rep.">
        <title>Comparative genomics provides insights into the lifestyle and reveals functional heterogeneity of dark septate endophytic fungi.</title>
        <authorList>
            <person name="Knapp D.G."/>
            <person name="Nemeth J.B."/>
            <person name="Barry K."/>
            <person name="Hainaut M."/>
            <person name="Henrissat B."/>
            <person name="Johnson J."/>
            <person name="Kuo A."/>
            <person name="Lim J.H.P."/>
            <person name="Lipzen A."/>
            <person name="Nolan M."/>
            <person name="Ohm R.A."/>
            <person name="Tamas L."/>
            <person name="Grigoriev I.V."/>
            <person name="Spatafora J.W."/>
            <person name="Nagy L.G."/>
            <person name="Kovacs G.M."/>
        </authorList>
    </citation>
    <scope>NUCLEOTIDE SEQUENCE [LARGE SCALE GENOMIC DNA]</scope>
    <source>
        <strain evidence="2 3">DSE2036</strain>
    </source>
</reference>
<protein>
    <submittedName>
        <fullName evidence="2">Uncharacterized protein</fullName>
    </submittedName>
</protein>
<evidence type="ECO:0000313" key="3">
    <source>
        <dbReference type="Proteomes" id="UP000244855"/>
    </source>
</evidence>
<proteinExistence type="predicted"/>
<gene>
    <name evidence="2" type="ORF">DM02DRAFT_86792</name>
</gene>
<organism evidence="2 3">
    <name type="scientific">Periconia macrospinosa</name>
    <dbReference type="NCBI Taxonomy" id="97972"/>
    <lineage>
        <taxon>Eukaryota</taxon>
        <taxon>Fungi</taxon>
        <taxon>Dikarya</taxon>
        <taxon>Ascomycota</taxon>
        <taxon>Pezizomycotina</taxon>
        <taxon>Dothideomycetes</taxon>
        <taxon>Pleosporomycetidae</taxon>
        <taxon>Pleosporales</taxon>
        <taxon>Massarineae</taxon>
        <taxon>Periconiaceae</taxon>
        <taxon>Periconia</taxon>
    </lineage>
</organism>
<accession>A0A2V1DJH6</accession>
<feature type="signal peptide" evidence="1">
    <location>
        <begin position="1"/>
        <end position="28"/>
    </location>
</feature>
<keyword evidence="1" id="KW-0732">Signal</keyword>
<dbReference type="Proteomes" id="UP000244855">
    <property type="component" value="Unassembled WGS sequence"/>
</dbReference>
<dbReference type="EMBL" id="KZ805440">
    <property type="protein sequence ID" value="PVH97274.1"/>
    <property type="molecule type" value="Genomic_DNA"/>
</dbReference>
<feature type="chain" id="PRO_5015881527" evidence="1">
    <location>
        <begin position="29"/>
        <end position="141"/>
    </location>
</feature>
<dbReference type="AlphaFoldDB" id="A0A2V1DJH6"/>
<sequence>MRISWTAWYSCWCASSLFFFFFFGVALPALPESGCMIRPNRDAERYLGQYLHEQQQTSVTISDVRPYNLEYSLGVTSIQSIQSLYTAEIYLFNTNSQTILLGSVEQLIYHVMYTPVNVDCCQQIPTYLGKQRFGNPMPTFL</sequence>
<keyword evidence="3" id="KW-1185">Reference proteome</keyword>
<evidence type="ECO:0000313" key="2">
    <source>
        <dbReference type="EMBL" id="PVH97274.1"/>
    </source>
</evidence>
<evidence type="ECO:0000256" key="1">
    <source>
        <dbReference type="SAM" id="SignalP"/>
    </source>
</evidence>